<dbReference type="PANTHER" id="PTHR30290">
    <property type="entry name" value="PERIPLASMIC BINDING COMPONENT OF ABC TRANSPORTER"/>
    <property type="match status" value="1"/>
</dbReference>
<dbReference type="InterPro" id="IPR030678">
    <property type="entry name" value="Peptide/Ni-bd"/>
</dbReference>
<feature type="signal peptide" evidence="5">
    <location>
        <begin position="1"/>
        <end position="20"/>
    </location>
</feature>
<feature type="region of interest" description="Disordered" evidence="4">
    <location>
        <begin position="26"/>
        <end position="54"/>
    </location>
</feature>
<keyword evidence="3 5" id="KW-0732">Signal</keyword>
<dbReference type="PIRSF" id="PIRSF002741">
    <property type="entry name" value="MppA"/>
    <property type="match status" value="1"/>
</dbReference>
<evidence type="ECO:0000256" key="3">
    <source>
        <dbReference type="ARBA" id="ARBA00022729"/>
    </source>
</evidence>
<dbReference type="SUPFAM" id="SSF53850">
    <property type="entry name" value="Periplasmic binding protein-like II"/>
    <property type="match status" value="1"/>
</dbReference>
<keyword evidence="2" id="KW-0813">Transport</keyword>
<dbReference type="Gene3D" id="3.90.76.10">
    <property type="entry name" value="Dipeptide-binding Protein, Domain 1"/>
    <property type="match status" value="1"/>
</dbReference>
<gene>
    <name evidence="7" type="ORF">H8708_10585</name>
</gene>
<dbReference type="Gene3D" id="3.10.105.10">
    <property type="entry name" value="Dipeptide-binding Protein, Domain 3"/>
    <property type="match status" value="1"/>
</dbReference>
<evidence type="ECO:0000313" key="8">
    <source>
        <dbReference type="Proteomes" id="UP000647491"/>
    </source>
</evidence>
<feature type="domain" description="Solute-binding protein family 5" evidence="6">
    <location>
        <begin position="98"/>
        <end position="473"/>
    </location>
</feature>
<dbReference type="Proteomes" id="UP000647491">
    <property type="component" value="Unassembled WGS sequence"/>
</dbReference>
<dbReference type="PROSITE" id="PS51257">
    <property type="entry name" value="PROKAR_LIPOPROTEIN"/>
    <property type="match status" value="1"/>
</dbReference>
<keyword evidence="8" id="KW-1185">Reference proteome</keyword>
<dbReference type="CDD" id="cd00995">
    <property type="entry name" value="PBP2_NikA_DppA_OppA_like"/>
    <property type="match status" value="1"/>
</dbReference>
<dbReference type="InterPro" id="IPR000914">
    <property type="entry name" value="SBP_5_dom"/>
</dbReference>
<dbReference type="Gene3D" id="3.40.190.10">
    <property type="entry name" value="Periplasmic binding protein-like II"/>
    <property type="match status" value="1"/>
</dbReference>
<protein>
    <submittedName>
        <fullName evidence="7">ABC transporter substrate-binding protein</fullName>
    </submittedName>
</protein>
<name>A0ABR7NU69_9FIRM</name>
<organism evidence="7 8">
    <name type="scientific">Enterocloster hominis</name>
    <name type="common">ex Liu et al. 2021</name>
    <dbReference type="NCBI Taxonomy" id="2763663"/>
    <lineage>
        <taxon>Bacteria</taxon>
        <taxon>Bacillati</taxon>
        <taxon>Bacillota</taxon>
        <taxon>Clostridia</taxon>
        <taxon>Lachnospirales</taxon>
        <taxon>Lachnospiraceae</taxon>
        <taxon>Enterocloster</taxon>
    </lineage>
</organism>
<dbReference type="RefSeq" id="WP_262427833.1">
    <property type="nucleotide sequence ID" value="NZ_JACRTJ010000024.1"/>
</dbReference>
<comment type="similarity">
    <text evidence="1">Belongs to the bacterial solute-binding protein 5 family.</text>
</comment>
<feature type="chain" id="PRO_5047524091" evidence="5">
    <location>
        <begin position="21"/>
        <end position="556"/>
    </location>
</feature>
<sequence>MKKRFISVILSAMMIMTACAPKEETTSTVASKQSEKNEDIQATEAAEETSSSTGKTITIGTPYTIDTFLPWDFTSDGDRYVISNVYECLFEYDANTCIPVLAESYTNPDDCTWDVKIRENAYWHTGNKLFGDEKVQIKAEDVKWVMDWTMDPANGSKQQTNLSSVVSSVEVLDDFTLRFTTPEPKALFLFTLSRVMIFPKKAIDEGFDLNAWPVGSGAFKYVSYQTDDQVVLEKNSDYYITPNVDEVIFKIIPDKSVSAIALQNGEIDITAQVLSTDIDAIAAQEDLELVPNTLGWYRYAGFNCKDPLFTDPEIRKALTMAVDLDAAVDAIFKNSAGVKLAVRAYGPIPLELPGADETLWKENAVAYDPEGAKKILESKGWKTGADGIYEKDGKKFSFTIKTPNNDNNRVKLGTIISTQLKQIGIDCVAQPTEWATMLTDIKAGETQMFVMGGGSSLNGMEMLFHTTLSQSNSHRVFYDNPECDALIEKAAVTIDPEERGKVLADASSMIVKDAVHMFGYFEYVQIGMNKKVTDFEKAPTLWYSLCNGYRNVGISE</sequence>
<comment type="caution">
    <text evidence="7">The sequence shown here is derived from an EMBL/GenBank/DDBJ whole genome shotgun (WGS) entry which is preliminary data.</text>
</comment>
<evidence type="ECO:0000256" key="1">
    <source>
        <dbReference type="ARBA" id="ARBA00005695"/>
    </source>
</evidence>
<evidence type="ECO:0000313" key="7">
    <source>
        <dbReference type="EMBL" id="MBC8599665.1"/>
    </source>
</evidence>
<feature type="compositionally biased region" description="Low complexity" evidence="4">
    <location>
        <begin position="42"/>
        <end position="54"/>
    </location>
</feature>
<evidence type="ECO:0000256" key="4">
    <source>
        <dbReference type="SAM" id="MobiDB-lite"/>
    </source>
</evidence>
<dbReference type="Pfam" id="PF00496">
    <property type="entry name" value="SBP_bac_5"/>
    <property type="match status" value="1"/>
</dbReference>
<reference evidence="7 8" key="1">
    <citation type="submission" date="2020-08" db="EMBL/GenBank/DDBJ databases">
        <title>Genome public.</title>
        <authorList>
            <person name="Liu C."/>
            <person name="Sun Q."/>
        </authorList>
    </citation>
    <scope>NUCLEOTIDE SEQUENCE [LARGE SCALE GENOMIC DNA]</scope>
    <source>
        <strain evidence="7 8">BX10</strain>
    </source>
</reference>
<evidence type="ECO:0000259" key="6">
    <source>
        <dbReference type="Pfam" id="PF00496"/>
    </source>
</evidence>
<evidence type="ECO:0000256" key="2">
    <source>
        <dbReference type="ARBA" id="ARBA00022448"/>
    </source>
</evidence>
<dbReference type="EMBL" id="JACRTJ010000024">
    <property type="protein sequence ID" value="MBC8599665.1"/>
    <property type="molecule type" value="Genomic_DNA"/>
</dbReference>
<accession>A0ABR7NU69</accession>
<dbReference type="PANTHER" id="PTHR30290:SF9">
    <property type="entry name" value="OLIGOPEPTIDE-BINDING PROTEIN APPA"/>
    <property type="match status" value="1"/>
</dbReference>
<evidence type="ECO:0000256" key="5">
    <source>
        <dbReference type="SAM" id="SignalP"/>
    </source>
</evidence>
<proteinExistence type="inferred from homology"/>
<dbReference type="InterPro" id="IPR039424">
    <property type="entry name" value="SBP_5"/>
</dbReference>